<gene>
    <name evidence="3" type="ORF">KOR34_01900</name>
</gene>
<name>A0A5C5VAF9_9BACT</name>
<reference evidence="3 4" key="1">
    <citation type="submission" date="2019-02" db="EMBL/GenBank/DDBJ databases">
        <title>Deep-cultivation of Planctomycetes and their phenomic and genomic characterization uncovers novel biology.</title>
        <authorList>
            <person name="Wiegand S."/>
            <person name="Jogler M."/>
            <person name="Boedeker C."/>
            <person name="Pinto D."/>
            <person name="Vollmers J."/>
            <person name="Rivas-Marin E."/>
            <person name="Kohn T."/>
            <person name="Peeters S.H."/>
            <person name="Heuer A."/>
            <person name="Rast P."/>
            <person name="Oberbeckmann S."/>
            <person name="Bunk B."/>
            <person name="Jeske O."/>
            <person name="Meyerdierks A."/>
            <person name="Storesund J.E."/>
            <person name="Kallscheuer N."/>
            <person name="Luecker S."/>
            <person name="Lage O.M."/>
            <person name="Pohl T."/>
            <person name="Merkel B.J."/>
            <person name="Hornburger P."/>
            <person name="Mueller R.-W."/>
            <person name="Bruemmer F."/>
            <person name="Labrenz M."/>
            <person name="Spormann A.M."/>
            <person name="Op Den Camp H."/>
            <person name="Overmann J."/>
            <person name="Amann R."/>
            <person name="Jetten M.S.M."/>
            <person name="Mascher T."/>
            <person name="Medema M.H."/>
            <person name="Devos D.P."/>
            <person name="Kaster A.-K."/>
            <person name="Ovreas L."/>
            <person name="Rohde M."/>
            <person name="Galperin M.Y."/>
            <person name="Jogler C."/>
        </authorList>
    </citation>
    <scope>NUCLEOTIDE SEQUENCE [LARGE SCALE GENOMIC DNA]</scope>
    <source>
        <strain evidence="3 4">KOR34</strain>
    </source>
</reference>
<feature type="transmembrane region" description="Helical" evidence="2">
    <location>
        <begin position="16"/>
        <end position="37"/>
    </location>
</feature>
<feature type="transmembrane region" description="Helical" evidence="2">
    <location>
        <begin position="49"/>
        <end position="72"/>
    </location>
</feature>
<evidence type="ECO:0000313" key="4">
    <source>
        <dbReference type="Proteomes" id="UP000316714"/>
    </source>
</evidence>
<dbReference type="AlphaFoldDB" id="A0A5C5VAF9"/>
<keyword evidence="2" id="KW-1133">Transmembrane helix</keyword>
<protein>
    <submittedName>
        <fullName evidence="3">Uncharacterized protein</fullName>
    </submittedName>
</protein>
<comment type="caution">
    <text evidence="3">The sequence shown here is derived from an EMBL/GenBank/DDBJ whole genome shotgun (WGS) entry which is preliminary data.</text>
</comment>
<keyword evidence="2" id="KW-0472">Membrane</keyword>
<feature type="region of interest" description="Disordered" evidence="1">
    <location>
        <begin position="74"/>
        <end position="94"/>
    </location>
</feature>
<sequence>MKLDVAPQTNNAPALALYYAANDLVSGVTILLGGLLLQPLFSGASSDRAAYVPALALGLGLRLAVLALTPLLPRRHPDREPAAPRPVSCPETPA</sequence>
<keyword evidence="4" id="KW-1185">Reference proteome</keyword>
<evidence type="ECO:0000256" key="2">
    <source>
        <dbReference type="SAM" id="Phobius"/>
    </source>
</evidence>
<dbReference type="EMBL" id="SIHJ01000001">
    <property type="protein sequence ID" value="TWT35301.1"/>
    <property type="molecule type" value="Genomic_DNA"/>
</dbReference>
<evidence type="ECO:0000256" key="1">
    <source>
        <dbReference type="SAM" id="MobiDB-lite"/>
    </source>
</evidence>
<accession>A0A5C5VAF9</accession>
<evidence type="ECO:0000313" key="3">
    <source>
        <dbReference type="EMBL" id="TWT35301.1"/>
    </source>
</evidence>
<organism evidence="3 4">
    <name type="scientific">Posidoniimonas corsicana</name>
    <dbReference type="NCBI Taxonomy" id="1938618"/>
    <lineage>
        <taxon>Bacteria</taxon>
        <taxon>Pseudomonadati</taxon>
        <taxon>Planctomycetota</taxon>
        <taxon>Planctomycetia</taxon>
        <taxon>Pirellulales</taxon>
        <taxon>Lacipirellulaceae</taxon>
        <taxon>Posidoniimonas</taxon>
    </lineage>
</organism>
<dbReference type="Proteomes" id="UP000316714">
    <property type="component" value="Unassembled WGS sequence"/>
</dbReference>
<proteinExistence type="predicted"/>
<keyword evidence="2" id="KW-0812">Transmembrane</keyword>